<gene>
    <name evidence="2" type="ORF">DICPUDRAFT_159851</name>
    <name evidence="3" type="ORF">DICPUDRAFT_159854</name>
</gene>
<reference evidence="4" key="2">
    <citation type="journal article" date="2011" name="Genome Biol.">
        <title>Comparative genomics of the social amoebae Dictyostelium discoideum and Dictyostelium purpureum.</title>
        <authorList>
            <consortium name="US DOE Joint Genome Institute (JGI-PGF)"/>
            <person name="Sucgang R."/>
            <person name="Kuo A."/>
            <person name="Tian X."/>
            <person name="Salerno W."/>
            <person name="Parikh A."/>
            <person name="Feasley C.L."/>
            <person name="Dalin E."/>
            <person name="Tu H."/>
            <person name="Huang E."/>
            <person name="Barry K."/>
            <person name="Lindquist E."/>
            <person name="Shapiro H."/>
            <person name="Bruce D."/>
            <person name="Schmutz J."/>
            <person name="Salamov A."/>
            <person name="Fey P."/>
            <person name="Gaudet P."/>
            <person name="Anjard C."/>
            <person name="Babu M.M."/>
            <person name="Basu S."/>
            <person name="Bushmanova Y."/>
            <person name="van der Wel H."/>
            <person name="Katoh-Kurasawa M."/>
            <person name="Dinh C."/>
            <person name="Coutinho P.M."/>
            <person name="Saito T."/>
            <person name="Elias M."/>
            <person name="Schaap P."/>
            <person name="Kay R.R."/>
            <person name="Henrissat B."/>
            <person name="Eichinger L."/>
            <person name="Rivero F."/>
            <person name="Putnam N.H."/>
            <person name="West C.M."/>
            <person name="Loomis W.F."/>
            <person name="Chisholm R.L."/>
            <person name="Shaulsky G."/>
            <person name="Strassmann J.E."/>
            <person name="Queller D.C."/>
            <person name="Kuspa A."/>
            <person name="Grigoriev I.V."/>
        </authorList>
    </citation>
    <scope>NUCLEOTIDE SEQUENCE [LARGE SCALE GENOMIC DNA]</scope>
    <source>
        <strain evidence="4">QSDP1</strain>
    </source>
</reference>
<evidence type="ECO:0000313" key="4">
    <source>
        <dbReference type="Proteomes" id="UP000001064"/>
    </source>
</evidence>
<dbReference type="AlphaFoldDB" id="F1A547"/>
<dbReference type="Proteomes" id="UP000001064">
    <property type="component" value="Unassembled WGS sequence"/>
</dbReference>
<dbReference type="GeneID" id="10510439"/>
<name>F1A547_DICPU</name>
<proteinExistence type="predicted"/>
<dbReference type="EMBL" id="GL871566">
    <property type="protein sequence ID" value="EGC28678.1"/>
    <property type="molecule type" value="Genomic_DNA"/>
</dbReference>
<keyword evidence="4" id="KW-1185">Reference proteome</keyword>
<dbReference type="EMBL" id="GL871566">
    <property type="protein sequence ID" value="EGC28679.1"/>
    <property type="molecule type" value="Genomic_DNA"/>
</dbReference>
<evidence type="ECO:0000256" key="1">
    <source>
        <dbReference type="SAM" id="SignalP"/>
    </source>
</evidence>
<dbReference type="RefSeq" id="XP_003294789.1">
    <property type="nucleotide sequence ID" value="XM_003294741.1"/>
</dbReference>
<keyword evidence="1" id="KW-0732">Signal</keyword>
<dbReference type="VEuPathDB" id="AmoebaDB:DICPUDRAFT_159851"/>
<reference evidence="2" key="1">
    <citation type="submission" date="2010-04" db="EMBL/GenBank/DDBJ databases">
        <title>Comparative genomics of the social amoebae Dictyostelium discoideum and Dictyostelium purpureum.</title>
        <authorList>
            <consortium name="US DOE Joint Genome Institute (JGI-PGF)"/>
            <person name="Sucgang R."/>
            <person name="Kuo A."/>
            <person name="Tian X."/>
            <person name="Salerno W."/>
            <person name="Parikh A."/>
            <person name="Feasley C.L."/>
            <person name="Dalin E."/>
            <person name="Tu H."/>
            <person name="Huang E."/>
            <person name="Barry K."/>
            <person name="Lindquist E."/>
            <person name="Shapiro H."/>
            <person name="Bruce D."/>
            <person name="Schmutz J."/>
            <person name="Salamov A."/>
            <person name="Fey P."/>
            <person name="Gaudet P."/>
            <person name="Anjard C."/>
            <person name="Mohan M.B."/>
            <person name="Basu S."/>
            <person name="Bushmanova Y."/>
            <person name="van der Wel H."/>
            <person name="Katoh-Kurasawa M."/>
            <person name="Coutinho P.M."/>
            <person name="Saito T."/>
            <person name="Elias M."/>
            <person name="Schaap P."/>
            <person name="Kay R.R."/>
            <person name="Henrissat B."/>
            <person name="Eichinger L."/>
            <person name="Rivero F."/>
            <person name="Putnam N.H."/>
            <person name="West C.M."/>
            <person name="Loomis W.F."/>
            <person name="Chisholm R.L."/>
            <person name="Shaulsky G."/>
            <person name="Strassmann J.E."/>
            <person name="Queller D.C."/>
            <person name="Kuspa A."/>
            <person name="Grigoriev I.V."/>
        </authorList>
    </citation>
    <scope>NUCLEOTIDE SEQUENCE</scope>
    <source>
        <strain evidence="2">QSDP1</strain>
    </source>
</reference>
<dbReference type="KEGG" id="dpp:DICPUDRAFT_159851"/>
<dbReference type="KEGG" id="dpp:DICPUDRAFT_159854"/>
<evidence type="ECO:0000313" key="2">
    <source>
        <dbReference type="EMBL" id="EGC28678.1"/>
    </source>
</evidence>
<dbReference type="RefSeq" id="XP_003294790.1">
    <property type="nucleotide sequence ID" value="XM_003294742.1"/>
</dbReference>
<feature type="signal peptide" evidence="1">
    <location>
        <begin position="1"/>
        <end position="28"/>
    </location>
</feature>
<evidence type="ECO:0000313" key="3">
    <source>
        <dbReference type="EMBL" id="EGC28679.1"/>
    </source>
</evidence>
<accession>F1A547</accession>
<dbReference type="GeneID" id="10510441"/>
<dbReference type="VEuPathDB" id="AmoebaDB:DICPUDRAFT_159854"/>
<protein>
    <submittedName>
        <fullName evidence="2">Uncharacterized protein</fullName>
    </submittedName>
</protein>
<organism evidence="2 4">
    <name type="scientific">Dictyostelium purpureum</name>
    <name type="common">Slime mold</name>
    <dbReference type="NCBI Taxonomy" id="5786"/>
    <lineage>
        <taxon>Eukaryota</taxon>
        <taxon>Amoebozoa</taxon>
        <taxon>Evosea</taxon>
        <taxon>Eumycetozoa</taxon>
        <taxon>Dictyostelia</taxon>
        <taxon>Dictyosteliales</taxon>
        <taxon>Dictyosteliaceae</taxon>
        <taxon>Dictyostelium</taxon>
    </lineage>
</organism>
<sequence length="76" mass="8360">MVLIILLHSTTNLSLIFKIICSHQPSTADPQSPRLYTGSFGNPSSLSSPSPSSVYSILYYLLTINNHIHNCNPKTN</sequence>
<feature type="chain" id="PRO_5010831141" evidence="1">
    <location>
        <begin position="29"/>
        <end position="76"/>
    </location>
</feature>